<dbReference type="Proteomes" id="UP000799302">
    <property type="component" value="Unassembled WGS sequence"/>
</dbReference>
<dbReference type="AlphaFoldDB" id="A0A6A6U4V9"/>
<sequence>MASSTAPSAWDDDWENLADKQEAEPQDTTPPPEQKLSRAEPPSETPIFIQARAPEIPLVQAPLKPAFKVLARRPAPKNNATKPSQVAAADDEPDSEEEERIRAAADFADRQSRAAKEREEKQKKYAEVRERLFGPESGNTPHNHSRSGSAGKSAPTSRPESRSGTPRGNGRGRGNIRGVAGNNKSKDNGKLFEPEYAPKPGSTFIQRRETGSVTPSNEERPERQPKGPDGSGRGGFGFPSRVRGEAT</sequence>
<dbReference type="PROSITE" id="PS51938">
    <property type="entry name" value="SUZ_C"/>
    <property type="match status" value="1"/>
</dbReference>
<protein>
    <submittedName>
        <fullName evidence="4">Uncharacterized protein</fullName>
    </submittedName>
</protein>
<feature type="region of interest" description="Disordered" evidence="1">
    <location>
        <begin position="70"/>
        <end position="247"/>
    </location>
</feature>
<reference evidence="4" key="1">
    <citation type="journal article" date="2020" name="Stud. Mycol.">
        <title>101 Dothideomycetes genomes: a test case for predicting lifestyles and emergence of pathogens.</title>
        <authorList>
            <person name="Haridas S."/>
            <person name="Albert R."/>
            <person name="Binder M."/>
            <person name="Bloem J."/>
            <person name="Labutti K."/>
            <person name="Salamov A."/>
            <person name="Andreopoulos B."/>
            <person name="Baker S."/>
            <person name="Barry K."/>
            <person name="Bills G."/>
            <person name="Bluhm B."/>
            <person name="Cannon C."/>
            <person name="Castanera R."/>
            <person name="Culley D."/>
            <person name="Daum C."/>
            <person name="Ezra D."/>
            <person name="Gonzalez J."/>
            <person name="Henrissat B."/>
            <person name="Kuo A."/>
            <person name="Liang C."/>
            <person name="Lipzen A."/>
            <person name="Lutzoni F."/>
            <person name="Magnuson J."/>
            <person name="Mondo S."/>
            <person name="Nolan M."/>
            <person name="Ohm R."/>
            <person name="Pangilinan J."/>
            <person name="Park H.-J."/>
            <person name="Ramirez L."/>
            <person name="Alfaro M."/>
            <person name="Sun H."/>
            <person name="Tritt A."/>
            <person name="Yoshinaga Y."/>
            <person name="Zwiers L.-H."/>
            <person name="Turgeon B."/>
            <person name="Goodwin S."/>
            <person name="Spatafora J."/>
            <person name="Crous P."/>
            <person name="Grigoriev I."/>
        </authorList>
    </citation>
    <scope>NUCLEOTIDE SEQUENCE</scope>
    <source>
        <strain evidence="4">CBS 115976</strain>
    </source>
</reference>
<keyword evidence="5" id="KW-1185">Reference proteome</keyword>
<accession>A0A6A6U4V9</accession>
<evidence type="ECO:0000313" key="4">
    <source>
        <dbReference type="EMBL" id="KAF2667329.1"/>
    </source>
</evidence>
<feature type="domain" description="SUZ-C" evidence="3">
    <location>
        <begin position="199"/>
        <end position="240"/>
    </location>
</feature>
<dbReference type="Pfam" id="PF12752">
    <property type="entry name" value="SUZ"/>
    <property type="match status" value="1"/>
</dbReference>
<feature type="compositionally biased region" description="Basic and acidic residues" evidence="1">
    <location>
        <begin position="99"/>
        <end position="133"/>
    </location>
</feature>
<gene>
    <name evidence="4" type="ORF">BT63DRAFT_414917</name>
</gene>
<evidence type="ECO:0000259" key="2">
    <source>
        <dbReference type="PROSITE" id="PS51673"/>
    </source>
</evidence>
<proteinExistence type="predicted"/>
<name>A0A6A6U4V9_9PEZI</name>
<feature type="domain" description="SUZ" evidence="2">
    <location>
        <begin position="30"/>
        <end position="137"/>
    </location>
</feature>
<feature type="region of interest" description="Disordered" evidence="1">
    <location>
        <begin position="1"/>
        <end position="47"/>
    </location>
</feature>
<feature type="compositionally biased region" description="Basic and acidic residues" evidence="1">
    <location>
        <begin position="184"/>
        <end position="193"/>
    </location>
</feature>
<evidence type="ECO:0000259" key="3">
    <source>
        <dbReference type="PROSITE" id="PS51938"/>
    </source>
</evidence>
<dbReference type="InterPro" id="IPR024642">
    <property type="entry name" value="SUZ-C"/>
</dbReference>
<dbReference type="PROSITE" id="PS51673">
    <property type="entry name" value="SUZ"/>
    <property type="match status" value="1"/>
</dbReference>
<feature type="compositionally biased region" description="Acidic residues" evidence="1">
    <location>
        <begin position="89"/>
        <end position="98"/>
    </location>
</feature>
<organism evidence="4 5">
    <name type="scientific">Microthyrium microscopicum</name>
    <dbReference type="NCBI Taxonomy" id="703497"/>
    <lineage>
        <taxon>Eukaryota</taxon>
        <taxon>Fungi</taxon>
        <taxon>Dikarya</taxon>
        <taxon>Ascomycota</taxon>
        <taxon>Pezizomycotina</taxon>
        <taxon>Dothideomycetes</taxon>
        <taxon>Dothideomycetes incertae sedis</taxon>
        <taxon>Microthyriales</taxon>
        <taxon>Microthyriaceae</taxon>
        <taxon>Microthyrium</taxon>
    </lineage>
</organism>
<dbReference type="InterPro" id="IPR024771">
    <property type="entry name" value="SUZ"/>
</dbReference>
<evidence type="ECO:0000256" key="1">
    <source>
        <dbReference type="SAM" id="MobiDB-lite"/>
    </source>
</evidence>
<evidence type="ECO:0000313" key="5">
    <source>
        <dbReference type="Proteomes" id="UP000799302"/>
    </source>
</evidence>
<feature type="compositionally biased region" description="Basic and acidic residues" evidence="1">
    <location>
        <begin position="217"/>
        <end position="226"/>
    </location>
</feature>
<dbReference type="EMBL" id="MU004237">
    <property type="protein sequence ID" value="KAF2667329.1"/>
    <property type="molecule type" value="Genomic_DNA"/>
</dbReference>
<dbReference type="OrthoDB" id="5422283at2759"/>
<feature type="compositionally biased region" description="Polar residues" evidence="1">
    <location>
        <begin position="137"/>
        <end position="166"/>
    </location>
</feature>